<dbReference type="SMART" id="SM00448">
    <property type="entry name" value="REC"/>
    <property type="match status" value="1"/>
</dbReference>
<dbReference type="InterPro" id="IPR003661">
    <property type="entry name" value="HisK_dim/P_dom"/>
</dbReference>
<dbReference type="Proteomes" id="UP000001508">
    <property type="component" value="Chromosome"/>
</dbReference>
<dbReference type="Gene3D" id="3.40.50.2300">
    <property type="match status" value="1"/>
</dbReference>
<feature type="domain" description="Histidine kinase" evidence="11">
    <location>
        <begin position="301"/>
        <end position="511"/>
    </location>
</feature>
<evidence type="ECO:0000259" key="12">
    <source>
        <dbReference type="PROSITE" id="PS50110"/>
    </source>
</evidence>
<accession>D6Z029</accession>
<protein>
    <recommendedName>
        <fullName evidence="2">histidine kinase</fullName>
        <ecNumber evidence="2">2.7.13.3</ecNumber>
    </recommendedName>
</protein>
<evidence type="ECO:0000256" key="10">
    <source>
        <dbReference type="SAM" id="MobiDB-lite"/>
    </source>
</evidence>
<dbReference type="CDD" id="cd00130">
    <property type="entry name" value="PAS"/>
    <property type="match status" value="1"/>
</dbReference>
<comment type="catalytic activity">
    <reaction evidence="1">
        <text>ATP + protein L-histidine = ADP + protein N-phospho-L-histidine.</text>
        <dbReference type="EC" id="2.7.13.3"/>
    </reaction>
</comment>
<evidence type="ECO:0000256" key="8">
    <source>
        <dbReference type="ARBA" id="ARBA00023012"/>
    </source>
</evidence>
<proteinExistence type="predicted"/>
<dbReference type="PROSITE" id="PS50112">
    <property type="entry name" value="PAS"/>
    <property type="match status" value="1"/>
</dbReference>
<dbReference type="InterPro" id="IPR013656">
    <property type="entry name" value="PAS_4"/>
</dbReference>
<dbReference type="SUPFAM" id="SSF55874">
    <property type="entry name" value="ATPase domain of HSP90 chaperone/DNA topoisomerase II/histidine kinase"/>
    <property type="match status" value="1"/>
</dbReference>
<dbReference type="CDD" id="cd00082">
    <property type="entry name" value="HisKA"/>
    <property type="match status" value="1"/>
</dbReference>
<dbReference type="Gene3D" id="1.10.287.130">
    <property type="match status" value="1"/>
</dbReference>
<evidence type="ECO:0000259" key="11">
    <source>
        <dbReference type="PROSITE" id="PS50109"/>
    </source>
</evidence>
<dbReference type="Pfam" id="PF00512">
    <property type="entry name" value="HisKA"/>
    <property type="match status" value="1"/>
</dbReference>
<dbReference type="SMART" id="SM00091">
    <property type="entry name" value="PAS"/>
    <property type="match status" value="1"/>
</dbReference>
<dbReference type="InterPro" id="IPR035965">
    <property type="entry name" value="PAS-like_dom_sf"/>
</dbReference>
<dbReference type="InterPro" id="IPR000014">
    <property type="entry name" value="PAS"/>
</dbReference>
<dbReference type="GO" id="GO:0005524">
    <property type="term" value="F:ATP binding"/>
    <property type="evidence" value="ECO:0007669"/>
    <property type="project" value="UniProtKB-KW"/>
</dbReference>
<dbReference type="InterPro" id="IPR036097">
    <property type="entry name" value="HisK_dim/P_sf"/>
</dbReference>
<dbReference type="HOGENOM" id="CLU_510681_0_0_7"/>
<dbReference type="PANTHER" id="PTHR43065">
    <property type="entry name" value="SENSOR HISTIDINE KINASE"/>
    <property type="match status" value="1"/>
</dbReference>
<feature type="domain" description="Response regulatory" evidence="12">
    <location>
        <begin position="3"/>
        <end position="118"/>
    </location>
</feature>
<dbReference type="InterPro" id="IPR003594">
    <property type="entry name" value="HATPase_dom"/>
</dbReference>
<dbReference type="Pfam" id="PF00072">
    <property type="entry name" value="Response_reg"/>
    <property type="match status" value="1"/>
</dbReference>
<dbReference type="SMART" id="SM00388">
    <property type="entry name" value="HisKA"/>
    <property type="match status" value="1"/>
</dbReference>
<keyword evidence="8" id="KW-0902">Two-component regulatory system</keyword>
<dbReference type="Pfam" id="PF02518">
    <property type="entry name" value="HATPase_c"/>
    <property type="match status" value="1"/>
</dbReference>
<dbReference type="PRINTS" id="PR00344">
    <property type="entry name" value="BCTRLSENSOR"/>
</dbReference>
<dbReference type="NCBIfam" id="TIGR00229">
    <property type="entry name" value="sensory_box"/>
    <property type="match status" value="1"/>
</dbReference>
<dbReference type="EMBL" id="CP001940">
    <property type="protein sequence ID" value="ADH87062.1"/>
    <property type="molecule type" value="Genomic_DNA"/>
</dbReference>
<dbReference type="PANTHER" id="PTHR43065:SF10">
    <property type="entry name" value="PEROXIDE STRESS-ACTIVATED HISTIDINE KINASE MAK3"/>
    <property type="match status" value="1"/>
</dbReference>
<dbReference type="Pfam" id="PF08448">
    <property type="entry name" value="PAS_4"/>
    <property type="match status" value="1"/>
</dbReference>
<keyword evidence="6 14" id="KW-0418">Kinase</keyword>
<organism evidence="14 15">
    <name type="scientific">Desulfurivibrio alkaliphilus (strain DSM 19089 / UNIQEM U267 / AHT2)</name>
    <dbReference type="NCBI Taxonomy" id="589865"/>
    <lineage>
        <taxon>Bacteria</taxon>
        <taxon>Pseudomonadati</taxon>
        <taxon>Thermodesulfobacteriota</taxon>
        <taxon>Desulfobulbia</taxon>
        <taxon>Desulfobulbales</taxon>
        <taxon>Desulfobulbaceae</taxon>
        <taxon>Desulfurivibrio</taxon>
    </lineage>
</organism>
<sequence>MKNILVVDNHPLIRRLLSARLEKLGYTVRTAADGLDALETLREFVPELIIVDLVMPNIDGAKLCRIVRSRPQLAGVCLVVLSAVVAEQGFELASCGADACIAKSSADRIFAHLDMVLADLAGHGRILEEHRLLGGQEVFRREISWELLSLQKHHEMVLQNIADGVLELSPNGKVIYANPRALLFFDCREEEMLGRSLPEVLEQETAEILTRALAGPPQTLCLAEPVYLPSRQVQMSLHPVEDDGQYTYVALLHDVTAARAAELALRRTSDHLRQSLAELRSAQNVLVRQEKLASIGTLASGVAHEILNPLNIIGTIVQVMQMEELPEIISEQLDEVMVQIRRATKITNSLRMFSHRGKAEIEELDIHALLDNTLELVKHSLADDHIEVEKKYTPGLPAIAADPDQLAQVLLNLINNARDAMRGRPTRRLSLTTRRVEQGVGLTVSDTGWGIAPEHLHKIFDPFFTTKDPGSGTGMGLAVVYSIVEGMGGMIEVASRPGRGTDFFMVLPLPEQGVKTRGREDERGQGENPDRRR</sequence>
<keyword evidence="3 9" id="KW-0597">Phosphoprotein</keyword>
<dbReference type="SUPFAM" id="SSF47384">
    <property type="entry name" value="Homodimeric domain of signal transducing histidine kinase"/>
    <property type="match status" value="1"/>
</dbReference>
<dbReference type="InterPro" id="IPR036890">
    <property type="entry name" value="HATPase_C_sf"/>
</dbReference>
<dbReference type="Gene3D" id="3.30.565.10">
    <property type="entry name" value="Histidine kinase-like ATPase, C-terminal domain"/>
    <property type="match status" value="1"/>
</dbReference>
<evidence type="ECO:0000256" key="9">
    <source>
        <dbReference type="PROSITE-ProRule" id="PRU00169"/>
    </source>
</evidence>
<dbReference type="RefSeq" id="WP_013164574.1">
    <property type="nucleotide sequence ID" value="NC_014216.1"/>
</dbReference>
<keyword evidence="5" id="KW-0547">Nucleotide-binding</keyword>
<evidence type="ECO:0000256" key="4">
    <source>
        <dbReference type="ARBA" id="ARBA00022679"/>
    </source>
</evidence>
<keyword evidence="4" id="KW-0808">Transferase</keyword>
<dbReference type="PROSITE" id="PS50109">
    <property type="entry name" value="HIS_KIN"/>
    <property type="match status" value="1"/>
</dbReference>
<dbReference type="PROSITE" id="PS50110">
    <property type="entry name" value="RESPONSE_REGULATORY"/>
    <property type="match status" value="1"/>
</dbReference>
<dbReference type="InterPro" id="IPR004358">
    <property type="entry name" value="Sig_transdc_His_kin-like_C"/>
</dbReference>
<dbReference type="InterPro" id="IPR001789">
    <property type="entry name" value="Sig_transdc_resp-reg_receiver"/>
</dbReference>
<feature type="domain" description="PAS" evidence="13">
    <location>
        <begin position="150"/>
        <end position="213"/>
    </location>
</feature>
<feature type="compositionally biased region" description="Basic and acidic residues" evidence="10">
    <location>
        <begin position="517"/>
        <end position="533"/>
    </location>
</feature>
<dbReference type="OrthoDB" id="9769169at2"/>
<dbReference type="KEGG" id="dak:DaAHT2_2397"/>
<dbReference type="SUPFAM" id="SSF55785">
    <property type="entry name" value="PYP-like sensor domain (PAS domain)"/>
    <property type="match status" value="1"/>
</dbReference>
<dbReference type="AlphaFoldDB" id="D6Z029"/>
<gene>
    <name evidence="14" type="ordered locus">DaAHT2_2397</name>
</gene>
<dbReference type="InterPro" id="IPR011006">
    <property type="entry name" value="CheY-like_superfamily"/>
</dbReference>
<evidence type="ECO:0000259" key="13">
    <source>
        <dbReference type="PROSITE" id="PS50112"/>
    </source>
</evidence>
<evidence type="ECO:0000256" key="1">
    <source>
        <dbReference type="ARBA" id="ARBA00000085"/>
    </source>
</evidence>
<dbReference type="GO" id="GO:0000155">
    <property type="term" value="F:phosphorelay sensor kinase activity"/>
    <property type="evidence" value="ECO:0007669"/>
    <property type="project" value="InterPro"/>
</dbReference>
<dbReference type="SMART" id="SM00387">
    <property type="entry name" value="HATPase_c"/>
    <property type="match status" value="1"/>
</dbReference>
<feature type="region of interest" description="Disordered" evidence="10">
    <location>
        <begin position="510"/>
        <end position="533"/>
    </location>
</feature>
<dbReference type="Gene3D" id="3.30.450.20">
    <property type="entry name" value="PAS domain"/>
    <property type="match status" value="1"/>
</dbReference>
<evidence type="ECO:0000256" key="3">
    <source>
        <dbReference type="ARBA" id="ARBA00022553"/>
    </source>
</evidence>
<evidence type="ECO:0000256" key="2">
    <source>
        <dbReference type="ARBA" id="ARBA00012438"/>
    </source>
</evidence>
<dbReference type="EC" id="2.7.13.3" evidence="2"/>
<evidence type="ECO:0000256" key="7">
    <source>
        <dbReference type="ARBA" id="ARBA00022840"/>
    </source>
</evidence>
<keyword evidence="7" id="KW-0067">ATP-binding</keyword>
<reference evidence="15" key="1">
    <citation type="submission" date="2010-02" db="EMBL/GenBank/DDBJ databases">
        <title>Complete sequence of Desulfurivibrio alkaliphilus AHT2.</title>
        <authorList>
            <consortium name="US DOE Joint Genome Institute"/>
            <person name="Pitluck S."/>
            <person name="Chertkov O."/>
            <person name="Detter J.C."/>
            <person name="Han C."/>
            <person name="Tapia R."/>
            <person name="Larimer F."/>
            <person name="Land M."/>
            <person name="Hauser L."/>
            <person name="Kyrpides N."/>
            <person name="Mikhailova N."/>
            <person name="Sorokin D.Y."/>
            <person name="Muyzer G."/>
            <person name="Woyke T."/>
        </authorList>
    </citation>
    <scope>NUCLEOTIDE SEQUENCE [LARGE SCALE GENOMIC DNA]</scope>
    <source>
        <strain evidence="15">DSM 19089 / UNIQEM U267 / AHT2</strain>
    </source>
</reference>
<name>D6Z029_DESAT</name>
<evidence type="ECO:0000256" key="6">
    <source>
        <dbReference type="ARBA" id="ARBA00022777"/>
    </source>
</evidence>
<evidence type="ECO:0000313" key="14">
    <source>
        <dbReference type="EMBL" id="ADH87062.1"/>
    </source>
</evidence>
<dbReference type="InterPro" id="IPR005467">
    <property type="entry name" value="His_kinase_dom"/>
</dbReference>
<dbReference type="SUPFAM" id="SSF52172">
    <property type="entry name" value="CheY-like"/>
    <property type="match status" value="1"/>
</dbReference>
<feature type="modified residue" description="4-aspartylphosphate" evidence="9">
    <location>
        <position position="52"/>
    </location>
</feature>
<keyword evidence="15" id="KW-1185">Reference proteome</keyword>
<dbReference type="eggNOG" id="COG0745">
    <property type="taxonomic scope" value="Bacteria"/>
</dbReference>
<evidence type="ECO:0000256" key="5">
    <source>
        <dbReference type="ARBA" id="ARBA00022741"/>
    </source>
</evidence>
<dbReference type="eggNOG" id="COG4191">
    <property type="taxonomic scope" value="Bacteria"/>
</dbReference>
<evidence type="ECO:0000313" key="15">
    <source>
        <dbReference type="Proteomes" id="UP000001508"/>
    </source>
</evidence>
<dbReference type="STRING" id="589865.DaAHT2_2397"/>
<dbReference type="InParanoid" id="D6Z029"/>